<dbReference type="GO" id="GO:0016491">
    <property type="term" value="F:oxidoreductase activity"/>
    <property type="evidence" value="ECO:0007669"/>
    <property type="project" value="UniProtKB-KW"/>
</dbReference>
<dbReference type="Gene3D" id="3.40.50.720">
    <property type="entry name" value="NAD(P)-binding Rossmann-like Domain"/>
    <property type="match status" value="1"/>
</dbReference>
<dbReference type="Pfam" id="PF00106">
    <property type="entry name" value="adh_short"/>
    <property type="match status" value="1"/>
</dbReference>
<feature type="compositionally biased region" description="Polar residues" evidence="5">
    <location>
        <begin position="267"/>
        <end position="285"/>
    </location>
</feature>
<name>A0AB34KHU9_9PEZI</name>
<dbReference type="EMBL" id="JAAQHG020000034">
    <property type="protein sequence ID" value="KAL1583521.1"/>
    <property type="molecule type" value="Genomic_DNA"/>
</dbReference>
<dbReference type="PANTHER" id="PTHR43618:SF4">
    <property type="entry name" value="SHORT CHAIN DEHYDROGENASE_REDUCTASE FAMILY (AFU_ORTHOLOGUE AFUA_7G04540)"/>
    <property type="match status" value="1"/>
</dbReference>
<feature type="region of interest" description="Disordered" evidence="5">
    <location>
        <begin position="267"/>
        <end position="292"/>
    </location>
</feature>
<keyword evidence="3" id="KW-0560">Oxidoreductase</keyword>
<evidence type="ECO:0000256" key="2">
    <source>
        <dbReference type="ARBA" id="ARBA00022857"/>
    </source>
</evidence>
<dbReference type="GeneID" id="96009143"/>
<dbReference type="Proteomes" id="UP000803884">
    <property type="component" value="Unassembled WGS sequence"/>
</dbReference>
<reference evidence="6 7" key="1">
    <citation type="journal article" date="2020" name="Microbiol. Resour. Announc.">
        <title>Draft Genome Sequence of a Cladosporium Species Isolated from the Mesophotic Ascidian Didemnum maculosum.</title>
        <authorList>
            <person name="Gioti A."/>
            <person name="Siaperas R."/>
            <person name="Nikolaivits E."/>
            <person name="Le Goff G."/>
            <person name="Ouazzani J."/>
            <person name="Kotoulas G."/>
            <person name="Topakas E."/>
        </authorList>
    </citation>
    <scope>NUCLEOTIDE SEQUENCE [LARGE SCALE GENOMIC DNA]</scope>
    <source>
        <strain evidence="6 7">TM138-S3</strain>
    </source>
</reference>
<dbReference type="SUPFAM" id="SSF51735">
    <property type="entry name" value="NAD(P)-binding Rossmann-fold domains"/>
    <property type="match status" value="1"/>
</dbReference>
<dbReference type="AlphaFoldDB" id="A0AB34KHU9"/>
<evidence type="ECO:0000256" key="1">
    <source>
        <dbReference type="ARBA" id="ARBA00006484"/>
    </source>
</evidence>
<dbReference type="InterPro" id="IPR052178">
    <property type="entry name" value="Sec_Metab_Biosynth_SDR"/>
</dbReference>
<dbReference type="RefSeq" id="XP_069226628.1">
    <property type="nucleotide sequence ID" value="XM_069376305.1"/>
</dbReference>
<dbReference type="InterPro" id="IPR036291">
    <property type="entry name" value="NAD(P)-bd_dom_sf"/>
</dbReference>
<evidence type="ECO:0000256" key="5">
    <source>
        <dbReference type="SAM" id="MobiDB-lite"/>
    </source>
</evidence>
<keyword evidence="2" id="KW-0521">NADP</keyword>
<comment type="similarity">
    <text evidence="1 4">Belongs to the short-chain dehydrogenases/reductases (SDR) family.</text>
</comment>
<accession>A0AB34KHU9</accession>
<evidence type="ECO:0000313" key="7">
    <source>
        <dbReference type="Proteomes" id="UP000803884"/>
    </source>
</evidence>
<dbReference type="PRINTS" id="PR00081">
    <property type="entry name" value="GDHRDH"/>
</dbReference>
<dbReference type="InterPro" id="IPR002347">
    <property type="entry name" value="SDR_fam"/>
</dbReference>
<keyword evidence="7" id="KW-1185">Reference proteome</keyword>
<organism evidence="6 7">
    <name type="scientific">Cladosporium halotolerans</name>
    <dbReference type="NCBI Taxonomy" id="1052096"/>
    <lineage>
        <taxon>Eukaryota</taxon>
        <taxon>Fungi</taxon>
        <taxon>Dikarya</taxon>
        <taxon>Ascomycota</taxon>
        <taxon>Pezizomycotina</taxon>
        <taxon>Dothideomycetes</taxon>
        <taxon>Dothideomycetidae</taxon>
        <taxon>Cladosporiales</taxon>
        <taxon>Cladosporiaceae</taxon>
        <taxon>Cladosporium</taxon>
    </lineage>
</organism>
<protein>
    <recommendedName>
        <fullName evidence="8">Short chain dehydrogenase/reductase</fullName>
    </recommendedName>
</protein>
<dbReference type="PRINTS" id="PR00080">
    <property type="entry name" value="SDRFAMILY"/>
</dbReference>
<evidence type="ECO:0000256" key="4">
    <source>
        <dbReference type="RuleBase" id="RU000363"/>
    </source>
</evidence>
<sequence>MLSFFAKSAPSALRPLASTTSKPAFTIIQNRAMSSSQRTNEQLKASTLFDVSHLTAVVTGGGTGIGLMITQALVSNGAKVYITGRRKEVLESTVKTYNSGPGSLHALPGDVSSKEGAIQLAKDLEAKEPNGFHLLVNNAGIARDDNTKFSANGQPEMTDANAISKHFLRSEDSQWAETFKTNVAGQYFMAMAMLPLLAKGRDVTPGYTSQVVNVSSISGQMKGSSNGQFAYASSKAAFTHVGRMLATTFKDCKVRVNTIAPGIFPSEMTTGKSNEQNKSELSTKIGNPAGRGGHDSDMAATILFLAGNGGLFYNEQILYPDGGSTLAQPAAK</sequence>
<dbReference type="PANTHER" id="PTHR43618">
    <property type="entry name" value="7-ALPHA-HYDROXYSTEROID DEHYDROGENASE"/>
    <property type="match status" value="1"/>
</dbReference>
<evidence type="ECO:0008006" key="8">
    <source>
        <dbReference type="Google" id="ProtNLM"/>
    </source>
</evidence>
<evidence type="ECO:0000256" key="3">
    <source>
        <dbReference type="ARBA" id="ARBA00023002"/>
    </source>
</evidence>
<evidence type="ECO:0000313" key="6">
    <source>
        <dbReference type="EMBL" id="KAL1583521.1"/>
    </source>
</evidence>
<comment type="caution">
    <text evidence="6">The sequence shown here is derived from an EMBL/GenBank/DDBJ whole genome shotgun (WGS) entry which is preliminary data.</text>
</comment>
<gene>
    <name evidence="6" type="ORF">WHR41_07701</name>
</gene>
<proteinExistence type="inferred from homology"/>